<keyword evidence="4" id="KW-1185">Reference proteome</keyword>
<dbReference type="SMR" id="C7RH43"/>
<proteinExistence type="predicted"/>
<evidence type="ECO:0000313" key="3">
    <source>
        <dbReference type="EMBL" id="ACV28804.1"/>
    </source>
</evidence>
<dbReference type="Proteomes" id="UP000002294">
    <property type="component" value="Chromosome"/>
</dbReference>
<dbReference type="InterPro" id="IPR041796">
    <property type="entry name" value="Mre11_N"/>
</dbReference>
<dbReference type="KEGG" id="apr:Apre_0776"/>
<dbReference type="InterPro" id="IPR050535">
    <property type="entry name" value="DNA_Repair-Maintenance_Comp"/>
</dbReference>
<evidence type="ECO:0000256" key="1">
    <source>
        <dbReference type="ARBA" id="ARBA00022801"/>
    </source>
</evidence>
<protein>
    <submittedName>
        <fullName evidence="3">Metallophosphoesterase</fullName>
    </submittedName>
</protein>
<dbReference type="HOGENOM" id="CLU_026621_0_1_9"/>
<dbReference type="Gene3D" id="3.60.21.10">
    <property type="match status" value="1"/>
</dbReference>
<organism evidence="3 4">
    <name type="scientific">Anaerococcus prevotii (strain ATCC 9321 / DSM 20548 / JCM 6508 / NCTC 11806 / PC1)</name>
    <name type="common">Peptostreptococcus prevotii</name>
    <name type="synonym">Peptococcus prevotii</name>
    <dbReference type="NCBI Taxonomy" id="525919"/>
    <lineage>
        <taxon>Bacteria</taxon>
        <taxon>Bacillati</taxon>
        <taxon>Bacillota</taxon>
        <taxon>Tissierellia</taxon>
        <taxon>Tissierellales</taxon>
        <taxon>Peptoniphilaceae</taxon>
        <taxon>Anaerococcus</taxon>
    </lineage>
</organism>
<dbReference type="InterPro" id="IPR004843">
    <property type="entry name" value="Calcineurin-like_PHP"/>
</dbReference>
<name>C7RH43_ANAPD</name>
<dbReference type="CDD" id="cd00840">
    <property type="entry name" value="MPP_Mre11_N"/>
    <property type="match status" value="1"/>
</dbReference>
<dbReference type="RefSeq" id="WP_015777707.1">
    <property type="nucleotide sequence ID" value="NC_013171.1"/>
</dbReference>
<dbReference type="STRING" id="525919.Apre_0776"/>
<dbReference type="Pfam" id="PF00149">
    <property type="entry name" value="Metallophos"/>
    <property type="match status" value="1"/>
</dbReference>
<sequence>MKFIHLADVHLADSFNFDKTLSKKIREASWQSLSNILQSNKDVDFALIAGDLFERAYFTASDFKRLFKIFEDFSKDIYYVSGNHDYFDSYNSIFLENSPENFHVFGSENLEVFEKDKLRVYGISYKDRIFSKDLDLAIKLDDEFFNIFLIHGDVDREESNYFSLNSKIMTETNFDYIAMGHIHKAHSLNNIYYPGSVEPHDFTDIYDYGYIRYDDGKVNFFDSSILKFYDFKLDFRDFDNEEDLLSYINHKLKNKKNIVRIEISSNKDIDQKFIRNNIDAIYKEIHIKEKKDLSYMISLFPNSLLSLYAKKFDSPKNEIENLALEMGLDAILRSKDD</sequence>
<gene>
    <name evidence="3" type="ordered locus">Apre_0776</name>
</gene>
<keyword evidence="1" id="KW-0378">Hydrolase</keyword>
<dbReference type="GO" id="GO:0016787">
    <property type="term" value="F:hydrolase activity"/>
    <property type="evidence" value="ECO:0007669"/>
    <property type="project" value="UniProtKB-KW"/>
</dbReference>
<dbReference type="eggNOG" id="COG0420">
    <property type="taxonomic scope" value="Bacteria"/>
</dbReference>
<accession>C7RH43</accession>
<dbReference type="InterPro" id="IPR029052">
    <property type="entry name" value="Metallo-depent_PP-like"/>
</dbReference>
<evidence type="ECO:0000313" key="4">
    <source>
        <dbReference type="Proteomes" id="UP000002294"/>
    </source>
</evidence>
<evidence type="ECO:0000259" key="2">
    <source>
        <dbReference type="Pfam" id="PF00149"/>
    </source>
</evidence>
<dbReference type="AlphaFoldDB" id="C7RH43"/>
<reference evidence="3 4" key="1">
    <citation type="journal article" date="2009" name="Stand. Genomic Sci.">
        <title>Complete genome sequence of Anaerococcus prevotii type strain (PC1).</title>
        <authorList>
            <person name="Labutti K."/>
            <person name="Pukall R."/>
            <person name="Steenblock K."/>
            <person name="Glavina Del Rio T."/>
            <person name="Tice H."/>
            <person name="Copeland A."/>
            <person name="Cheng J.F."/>
            <person name="Lucas S."/>
            <person name="Chen F."/>
            <person name="Nolan M."/>
            <person name="Bruce D."/>
            <person name="Goodwin L."/>
            <person name="Pitluck S."/>
            <person name="Ivanova N."/>
            <person name="Mavromatis K."/>
            <person name="Ovchinnikova G."/>
            <person name="Pati A."/>
            <person name="Chen A."/>
            <person name="Palaniappan K."/>
            <person name="Land M."/>
            <person name="Hauser L."/>
            <person name="Chang Y.J."/>
            <person name="Jeffries C.D."/>
            <person name="Chain P."/>
            <person name="Saunders E."/>
            <person name="Brettin T."/>
            <person name="Detter J.C."/>
            <person name="Han C."/>
            <person name="Goker M."/>
            <person name="Bristow J."/>
            <person name="Eisen J.A."/>
            <person name="Markowitz V."/>
            <person name="Hugenholtz P."/>
            <person name="Kyrpides N.C."/>
            <person name="Klenk H.P."/>
            <person name="Lapidus A."/>
        </authorList>
    </citation>
    <scope>NUCLEOTIDE SEQUENCE [LARGE SCALE GENOMIC DNA]</scope>
    <source>
        <strain evidence="4">ATCC 9321 / DSM 20548 / JCM 6508 / NCTC 11806 / PC1</strain>
    </source>
</reference>
<dbReference type="PANTHER" id="PTHR30337">
    <property type="entry name" value="COMPONENT OF ATP-DEPENDENT DSDNA EXONUCLEASE"/>
    <property type="match status" value="1"/>
</dbReference>
<dbReference type="OrthoDB" id="9773856at2"/>
<dbReference type="SUPFAM" id="SSF56300">
    <property type="entry name" value="Metallo-dependent phosphatases"/>
    <property type="match status" value="1"/>
</dbReference>
<dbReference type="EMBL" id="CP001708">
    <property type="protein sequence ID" value="ACV28804.1"/>
    <property type="molecule type" value="Genomic_DNA"/>
</dbReference>
<feature type="domain" description="Calcineurin-like phosphoesterase" evidence="2">
    <location>
        <begin position="1"/>
        <end position="184"/>
    </location>
</feature>